<evidence type="ECO:0000256" key="12">
    <source>
        <dbReference type="ARBA" id="ARBA00034808"/>
    </source>
</evidence>
<feature type="binding site" evidence="14">
    <location>
        <begin position="16"/>
        <end position="23"/>
    </location>
    <ligand>
        <name>ATP</name>
        <dbReference type="ChEBI" id="CHEBI:30616"/>
    </ligand>
</feature>
<dbReference type="InterPro" id="IPR000212">
    <property type="entry name" value="DNA_helicase_UvrD/REP"/>
</dbReference>
<dbReference type="InterPro" id="IPR011604">
    <property type="entry name" value="PDDEXK-like_dom_sf"/>
</dbReference>
<evidence type="ECO:0000256" key="10">
    <source>
        <dbReference type="ARBA" id="ARBA00023235"/>
    </source>
</evidence>
<keyword evidence="5 14" id="KW-0347">Helicase</keyword>
<dbReference type="InterPro" id="IPR014017">
    <property type="entry name" value="DNA_helicase_UvrD-like_C"/>
</dbReference>
<dbReference type="Gene3D" id="3.40.50.300">
    <property type="entry name" value="P-loop containing nucleotide triphosphate hydrolases"/>
    <property type="match status" value="3"/>
</dbReference>
<dbReference type="InterPro" id="IPR038726">
    <property type="entry name" value="PDDEXK_AddAB-type"/>
</dbReference>
<keyword evidence="10" id="KW-0413">Isomerase</keyword>
<gene>
    <name evidence="16" type="ORF">EM20IM_09095</name>
</gene>
<feature type="domain" description="UvrD-like helicase ATP-binding" evidence="15">
    <location>
        <begin position="1"/>
        <end position="435"/>
    </location>
</feature>
<reference evidence="16 17" key="1">
    <citation type="submission" date="2020-12" db="EMBL/GenBank/DDBJ databases">
        <authorList>
            <person name="Awala S.I."/>
            <person name="Gwak J.-H."/>
            <person name="Kim S.-J."/>
            <person name="Rhee S.-K."/>
        </authorList>
    </citation>
    <scope>NUCLEOTIDE SEQUENCE [LARGE SCALE GENOMIC DNA]</scope>
    <source>
        <strain evidence="16 17">IT5</strain>
    </source>
</reference>
<evidence type="ECO:0000256" key="2">
    <source>
        <dbReference type="ARBA" id="ARBA00022741"/>
    </source>
</evidence>
<protein>
    <recommendedName>
        <fullName evidence="12">DNA 3'-5' helicase</fullName>
        <ecNumber evidence="12">5.6.2.4</ecNumber>
    </recommendedName>
</protein>
<evidence type="ECO:0000256" key="6">
    <source>
        <dbReference type="ARBA" id="ARBA00022839"/>
    </source>
</evidence>
<proteinExistence type="predicted"/>
<dbReference type="InterPro" id="IPR014016">
    <property type="entry name" value="UvrD-like_ATP-bd"/>
</dbReference>
<comment type="catalytic activity">
    <reaction evidence="13">
        <text>ATP + H2O = ADP + phosphate + H(+)</text>
        <dbReference type="Rhea" id="RHEA:13065"/>
        <dbReference type="ChEBI" id="CHEBI:15377"/>
        <dbReference type="ChEBI" id="CHEBI:15378"/>
        <dbReference type="ChEBI" id="CHEBI:30616"/>
        <dbReference type="ChEBI" id="CHEBI:43474"/>
        <dbReference type="ChEBI" id="CHEBI:456216"/>
        <dbReference type="EC" id="5.6.2.4"/>
    </reaction>
</comment>
<dbReference type="EC" id="5.6.2.4" evidence="12"/>
<evidence type="ECO:0000256" key="4">
    <source>
        <dbReference type="ARBA" id="ARBA00022801"/>
    </source>
</evidence>
<evidence type="ECO:0000256" key="8">
    <source>
        <dbReference type="ARBA" id="ARBA00023125"/>
    </source>
</evidence>
<dbReference type="PANTHER" id="PTHR11070:SF67">
    <property type="entry name" value="DNA 3'-5' HELICASE"/>
    <property type="match status" value="1"/>
</dbReference>
<keyword evidence="7 14" id="KW-0067">ATP-binding</keyword>
<evidence type="ECO:0000256" key="13">
    <source>
        <dbReference type="ARBA" id="ARBA00048988"/>
    </source>
</evidence>
<dbReference type="SUPFAM" id="SSF52540">
    <property type="entry name" value="P-loop containing nucleoside triphosphate hydrolases"/>
    <property type="match status" value="1"/>
</dbReference>
<dbReference type="Pfam" id="PF13361">
    <property type="entry name" value="UvrD_C"/>
    <property type="match status" value="1"/>
</dbReference>
<dbReference type="Pfam" id="PF12705">
    <property type="entry name" value="PDDEXK_1"/>
    <property type="match status" value="1"/>
</dbReference>
<dbReference type="Proteomes" id="UP000663088">
    <property type="component" value="Chromosome"/>
</dbReference>
<evidence type="ECO:0000256" key="14">
    <source>
        <dbReference type="PROSITE-ProRule" id="PRU00560"/>
    </source>
</evidence>
<dbReference type="RefSeq" id="WP_206846479.1">
    <property type="nucleotide sequence ID" value="NZ_CP065956.1"/>
</dbReference>
<keyword evidence="1" id="KW-0540">Nuclease</keyword>
<keyword evidence="8" id="KW-0238">DNA-binding</keyword>
<evidence type="ECO:0000256" key="1">
    <source>
        <dbReference type="ARBA" id="ARBA00022722"/>
    </source>
</evidence>
<sequence length="1055" mass="122426">MIIGQPKETRRLVVVASAGAGKTHQLVKRALDLLLEGVAPRSLLIITFTRKASQEIVDRIFSTLAQWVLALKEKANPSPEESLLKSRAYRCLQTLIEDLPFLHFGTIDSFLYHLLRYIPPGKKPTFAPFSLLDDKGKKSLQQEIVRRILTAREFESSFLDSFEMFYWGEDYKVVFPLYLTVVEKYYPFFPDFPSIDFWGEPGSFQKEEELIKEAGFLTLLQRIESLLKTEGIPTKTWEEQKLKISSFPRLYRNLLEAYDPQTGRCPQIRLERKRYDLNEELASSLGMLAQKTIDFFIEKSHRRTKAVAQLLSFYDLLYRKTVERQAICSFEDIPRIILQAVDLNCPQPFLYELDRKWDHLLIDEFQDTSLLQWKVIKLFVDEIIQHEDGSRSFFCVGDPKQSIYGWRGAYSGLIDSLEVEYKMEKRQLSGSRRSAKAVLELVNRLLGNFEKIGKLLPESLERWKKRWVYQEARDEELEGYGCFLCVQLPQGETKGDSPEEGNNGEEKETGGSLLRYEAIKKLLVDEIKPHQRVLSCAVLVQTNKEAEAIFQYLSLCSALRVSLEGKIYPGKDNLMAKLFFALVQSLAHPADSLALGWLQASPIGFMFKDEQWRKEFWRVFSLAGFEALAFRFLAALKENSSWEDFQNERMEMILQICRSFDNTGSRDCDQFLNYYKNYSLPLSEDPSSVQVRTVHSAKGLEFDVVLVTELAGSSKTAMNRLRELPVAYRSSSRDWKLFFLPRREVAEKVPRLSCLYKELLAEEELEKLSLLYVAMTRARQGLYLLGEVREKKSKPSTQKKLVYWQDLLFEVLGRGEDTARWFFPDFPLLTIFETGKRRWTPRPRNELFRQEKYKAMGSQDLLFPPRALSRTSFVSPSSVGVQAAELDIFSRVKEKGLDYGLLVHKILAQIERFSEAIKEKLEKRALEYGKGDEEKNPFKEVLECLQSAAIKPIFSPEEGTKVWIERSFCVELDGRWLRGTFDRVHIKEDPTGELMCTLYDFKTDFVTEDRKKELAQKYRLQLEYYQKALCRLLGIPAWRVKVFIVSLSLKELIAL</sequence>
<dbReference type="SUPFAM" id="SSF52980">
    <property type="entry name" value="Restriction endonuclease-like"/>
    <property type="match status" value="1"/>
</dbReference>
<dbReference type="InterPro" id="IPR027417">
    <property type="entry name" value="P-loop_NTPase"/>
</dbReference>
<dbReference type="PANTHER" id="PTHR11070">
    <property type="entry name" value="UVRD / RECB / PCRA DNA HELICASE FAMILY MEMBER"/>
    <property type="match status" value="1"/>
</dbReference>
<dbReference type="InterPro" id="IPR011335">
    <property type="entry name" value="Restrct_endonuc-II-like"/>
</dbReference>
<dbReference type="Gene3D" id="3.90.320.10">
    <property type="match status" value="1"/>
</dbReference>
<name>A0ABX7PVL3_9BACT</name>
<dbReference type="PROSITE" id="PS51198">
    <property type="entry name" value="UVRD_HELICASE_ATP_BIND"/>
    <property type="match status" value="1"/>
</dbReference>
<keyword evidence="9" id="KW-0234">DNA repair</keyword>
<evidence type="ECO:0000256" key="3">
    <source>
        <dbReference type="ARBA" id="ARBA00022763"/>
    </source>
</evidence>
<dbReference type="EMBL" id="CP065956">
    <property type="protein sequence ID" value="QSR86621.1"/>
    <property type="molecule type" value="Genomic_DNA"/>
</dbReference>
<comment type="catalytic activity">
    <reaction evidence="11">
        <text>Couples ATP hydrolysis with the unwinding of duplex DNA by translocating in the 3'-5' direction.</text>
        <dbReference type="EC" id="5.6.2.4"/>
    </reaction>
</comment>
<keyword evidence="4 14" id="KW-0378">Hydrolase</keyword>
<organism evidence="16 17">
    <name type="scientific">Candidatus Methylacidiphilum infernorum</name>
    <dbReference type="NCBI Taxonomy" id="511746"/>
    <lineage>
        <taxon>Bacteria</taxon>
        <taxon>Pseudomonadati</taxon>
        <taxon>Verrucomicrobiota</taxon>
        <taxon>Methylacidiphilae</taxon>
        <taxon>Methylacidiphilales</taxon>
        <taxon>Methylacidiphilaceae</taxon>
        <taxon>Methylacidiphilum (ex Ratnadevi et al. 2023)</taxon>
    </lineage>
</organism>
<evidence type="ECO:0000259" key="15">
    <source>
        <dbReference type="PROSITE" id="PS51198"/>
    </source>
</evidence>
<evidence type="ECO:0000313" key="17">
    <source>
        <dbReference type="Proteomes" id="UP000663088"/>
    </source>
</evidence>
<keyword evidence="3" id="KW-0227">DNA damage</keyword>
<evidence type="ECO:0000256" key="9">
    <source>
        <dbReference type="ARBA" id="ARBA00023204"/>
    </source>
</evidence>
<dbReference type="Pfam" id="PF00580">
    <property type="entry name" value="UvrD-helicase"/>
    <property type="match status" value="1"/>
</dbReference>
<evidence type="ECO:0000256" key="11">
    <source>
        <dbReference type="ARBA" id="ARBA00034617"/>
    </source>
</evidence>
<evidence type="ECO:0000256" key="5">
    <source>
        <dbReference type="ARBA" id="ARBA00022806"/>
    </source>
</evidence>
<evidence type="ECO:0000256" key="7">
    <source>
        <dbReference type="ARBA" id="ARBA00022840"/>
    </source>
</evidence>
<keyword evidence="17" id="KW-1185">Reference proteome</keyword>
<keyword evidence="2 14" id="KW-0547">Nucleotide-binding</keyword>
<accession>A0ABX7PVL3</accession>
<keyword evidence="6" id="KW-0269">Exonuclease</keyword>
<evidence type="ECO:0000313" key="16">
    <source>
        <dbReference type="EMBL" id="QSR86621.1"/>
    </source>
</evidence>